<name>A0A1H3FR76_9FLAO</name>
<dbReference type="GO" id="GO:0004180">
    <property type="term" value="F:carboxypeptidase activity"/>
    <property type="evidence" value="ECO:0007669"/>
    <property type="project" value="UniProtKB-KW"/>
</dbReference>
<dbReference type="CDD" id="cd14847">
    <property type="entry name" value="DD-carboxypeptidase_like"/>
    <property type="match status" value="1"/>
</dbReference>
<feature type="domain" description="D-alanyl-D-alanine carboxypeptidase-like core" evidence="1">
    <location>
        <begin position="41"/>
        <end position="185"/>
    </location>
</feature>
<reference evidence="3" key="1">
    <citation type="submission" date="2016-10" db="EMBL/GenBank/DDBJ databases">
        <authorList>
            <person name="Varghese N."/>
            <person name="Submissions S."/>
        </authorList>
    </citation>
    <scope>NUCLEOTIDE SEQUENCE [LARGE SCALE GENOMIC DNA]</scope>
    <source>
        <strain evidence="3">DSM 24956</strain>
    </source>
</reference>
<dbReference type="RefSeq" id="WP_090125754.1">
    <property type="nucleotide sequence ID" value="NZ_FNNJ01000012.1"/>
</dbReference>
<organism evidence="2 3">
    <name type="scientific">Lutibacter oricola</name>
    <dbReference type="NCBI Taxonomy" id="762486"/>
    <lineage>
        <taxon>Bacteria</taxon>
        <taxon>Pseudomonadati</taxon>
        <taxon>Bacteroidota</taxon>
        <taxon>Flavobacteriia</taxon>
        <taxon>Flavobacteriales</taxon>
        <taxon>Flavobacteriaceae</taxon>
        <taxon>Lutibacter</taxon>
    </lineage>
</organism>
<dbReference type="EMBL" id="FNNJ01000012">
    <property type="protein sequence ID" value="SDX92639.1"/>
    <property type="molecule type" value="Genomic_DNA"/>
</dbReference>
<dbReference type="AlphaFoldDB" id="A0A1H3FR76"/>
<proteinExistence type="predicted"/>
<evidence type="ECO:0000313" key="3">
    <source>
        <dbReference type="Proteomes" id="UP000199595"/>
    </source>
</evidence>
<dbReference type="InterPro" id="IPR009045">
    <property type="entry name" value="Zn_M74/Hedgehog-like"/>
</dbReference>
<accession>A0A1H3FR76</accession>
<sequence>MKKIYIILIIVCSVAQSYSQKEYSKAALMGMGGLPLVGNTHKLQQETKTAFTAMQLAAKKDGIQLEIVSAYRSFNRQQYIWNRKYKKYAASGLSHDKTVEKIIEYSTLPGTSRHHWGTDIDIIDGSKKRPASLLLEKNYENNGVYSKLKQWMDANANFYGFYLVYTNLPNRKGFKYEPWHYSYLPLAKPMLQQFLKLDLASVYKSSTLKGGTKLSEKFLSNYKIHQVLDINPLLK</sequence>
<dbReference type="Proteomes" id="UP000199595">
    <property type="component" value="Unassembled WGS sequence"/>
</dbReference>
<dbReference type="Gene3D" id="3.30.1380.10">
    <property type="match status" value="1"/>
</dbReference>
<evidence type="ECO:0000313" key="2">
    <source>
        <dbReference type="EMBL" id="SDX92639.1"/>
    </source>
</evidence>
<protein>
    <submittedName>
        <fullName evidence="2">D-alanyl-D-alanine carboxypeptidase</fullName>
    </submittedName>
</protein>
<keyword evidence="3" id="KW-1185">Reference proteome</keyword>
<dbReference type="STRING" id="762486.SAMN05444411_11210"/>
<keyword evidence="2" id="KW-0378">Hydrolase</keyword>
<dbReference type="GO" id="GO:0006508">
    <property type="term" value="P:proteolysis"/>
    <property type="evidence" value="ECO:0007669"/>
    <property type="project" value="InterPro"/>
</dbReference>
<dbReference type="Pfam" id="PF02557">
    <property type="entry name" value="VanY"/>
    <property type="match status" value="1"/>
</dbReference>
<dbReference type="InterPro" id="IPR052179">
    <property type="entry name" value="DD-CPase-like"/>
</dbReference>
<dbReference type="PANTHER" id="PTHR34385">
    <property type="entry name" value="D-ALANYL-D-ALANINE CARBOXYPEPTIDASE"/>
    <property type="match status" value="1"/>
</dbReference>
<evidence type="ECO:0000259" key="1">
    <source>
        <dbReference type="Pfam" id="PF02557"/>
    </source>
</evidence>
<dbReference type="InterPro" id="IPR003709">
    <property type="entry name" value="VanY-like_core_dom"/>
</dbReference>
<dbReference type="OrthoDB" id="9792074at2"/>
<dbReference type="SUPFAM" id="SSF55166">
    <property type="entry name" value="Hedgehog/DD-peptidase"/>
    <property type="match status" value="1"/>
</dbReference>
<keyword evidence="2" id="KW-0121">Carboxypeptidase</keyword>
<gene>
    <name evidence="2" type="ORF">SAMN05444411_11210</name>
</gene>
<dbReference type="PANTHER" id="PTHR34385:SF1">
    <property type="entry name" value="PEPTIDOGLYCAN L-ALANYL-D-GLUTAMATE ENDOPEPTIDASE CWLK"/>
    <property type="match status" value="1"/>
</dbReference>
<keyword evidence="2" id="KW-0645">Protease</keyword>